<organism evidence="1 2">
    <name type="scientific">Silvanigrella aquatica</name>
    <dbReference type="NCBI Taxonomy" id="1915309"/>
    <lineage>
        <taxon>Bacteria</taxon>
        <taxon>Pseudomonadati</taxon>
        <taxon>Bdellovibrionota</taxon>
        <taxon>Oligoflexia</taxon>
        <taxon>Silvanigrellales</taxon>
        <taxon>Silvanigrellaceae</taxon>
        <taxon>Silvanigrella</taxon>
    </lineage>
</organism>
<protein>
    <submittedName>
        <fullName evidence="1">Uncharacterized protein</fullName>
    </submittedName>
</protein>
<dbReference type="STRING" id="1915309.AXG55_09845"/>
<dbReference type="EMBL" id="CP017834">
    <property type="protein sequence ID" value="APJ04190.1"/>
    <property type="molecule type" value="Genomic_DNA"/>
</dbReference>
<gene>
    <name evidence="1" type="ORF">AXG55_09845</name>
</gene>
<evidence type="ECO:0000313" key="1">
    <source>
        <dbReference type="EMBL" id="APJ04190.1"/>
    </source>
</evidence>
<dbReference type="KEGG" id="saqi:AXG55_09845"/>
<proteinExistence type="predicted"/>
<dbReference type="AlphaFoldDB" id="A0A1L4D1X2"/>
<evidence type="ECO:0000313" key="2">
    <source>
        <dbReference type="Proteomes" id="UP000184731"/>
    </source>
</evidence>
<reference evidence="1 2" key="1">
    <citation type="submission" date="2016-10" db="EMBL/GenBank/DDBJ databases">
        <title>Silvanigrella aquatica sp. nov., isolated from a freshwater lake located in the Black Forest, Germany, description of Silvanigrellaceae fam. nov., Silvanigrellales ord. nov., reclassification of the order Bdellovibrionales in the class Oligoflexia, reclassification of the families Bacteriovoracaceae and Halobacteriovoraceae in the new order Bacteriovoracales ord. nov., and reclassification of the family Pseudobacteriovoracaceae in the order Oligoflexiales.</title>
        <authorList>
            <person name="Hahn M.W."/>
            <person name="Schmidt J."/>
            <person name="Koll U."/>
            <person name="Rohde M."/>
            <person name="Verbag S."/>
            <person name="Pitt A."/>
            <person name="Nakai R."/>
            <person name="Naganuma T."/>
            <person name="Lang E."/>
        </authorList>
    </citation>
    <scope>NUCLEOTIDE SEQUENCE [LARGE SCALE GENOMIC DNA]</scope>
    <source>
        <strain evidence="1 2">MWH-Nonnen-W8red</strain>
    </source>
</reference>
<sequence>MVICIIWSFALYGLLKSQFLPKKILIIILLLLPLWKSSWLSIEKINWGEWKNINTYKIAMDSSKSYCIHEGLWPYLVNLEIKGFPFLDAQKILCTPVFSIHSSPFPNSEKELYNLYINLKEDDCIENQVGGIIEIKKSNFCLNGNKF</sequence>
<dbReference type="Proteomes" id="UP000184731">
    <property type="component" value="Chromosome"/>
</dbReference>
<name>A0A1L4D1X2_9BACT</name>
<accession>A0A1L4D1X2</accession>
<keyword evidence="2" id="KW-1185">Reference proteome</keyword>